<dbReference type="PANTHER" id="PTHR31366">
    <property type="entry name" value="UPF0739 PROTEIN C1ORF74"/>
    <property type="match status" value="1"/>
</dbReference>
<dbReference type="Proteomes" id="UP000472273">
    <property type="component" value="Unplaced"/>
</dbReference>
<evidence type="ECO:0000256" key="1">
    <source>
        <dbReference type="ARBA" id="ARBA00007065"/>
    </source>
</evidence>
<protein>
    <submittedName>
        <fullName evidence="2">Chromosome 1 open reading frame 74</fullName>
    </submittedName>
</protein>
<dbReference type="Ensembl" id="ENSPTXT00000009427.1">
    <property type="protein sequence ID" value="ENSPTXP00000009116.1"/>
    <property type="gene ID" value="ENSPTXG00000006553.1"/>
</dbReference>
<reference evidence="2" key="1">
    <citation type="submission" date="2025-08" db="UniProtKB">
        <authorList>
            <consortium name="Ensembl"/>
        </authorList>
    </citation>
    <scope>IDENTIFICATION</scope>
</reference>
<accession>A0A670YKK8</accession>
<dbReference type="OMA" id="YPVTYWF"/>
<keyword evidence="3" id="KW-1185">Reference proteome</keyword>
<dbReference type="PANTHER" id="PTHR31366:SF2">
    <property type="entry name" value="UPF0739 PROTEIN C1ORF74"/>
    <property type="match status" value="1"/>
</dbReference>
<reference evidence="2" key="2">
    <citation type="submission" date="2025-09" db="UniProtKB">
        <authorList>
            <consortium name="Ensembl"/>
        </authorList>
    </citation>
    <scope>IDENTIFICATION</scope>
</reference>
<gene>
    <name evidence="2" type="primary">C1orf74</name>
</gene>
<comment type="similarity">
    <text evidence="1">Belongs to the UPF0739 family.</text>
</comment>
<evidence type="ECO:0000313" key="2">
    <source>
        <dbReference type="Ensembl" id="ENSPTXP00000009116.1"/>
    </source>
</evidence>
<sequence>MAEQLAQLLIKAAQHHLRTGKKKGLSSSASLNVAGEVLAVAVGLKPAFLYDYNSAGTSQILDYVQHLQTTLQLTCRLHILNIAENVLIINLELMCLCLESVLLKNNVIFMDISAFRPCPTFSNPENVNLIKSHLSEILNHIKALTEDTSQTISSSEIFSTEWNLCTLFGVLLGYPASYNFPTQKSSDNCLTLIPLRVFTVQATFCMVNSDFRVRFYSFSIPELLYPDMKTNLSAWCEKLKDAFKAQKEFADFCIASEVVALSAVAL</sequence>
<proteinExistence type="inferred from homology"/>
<name>A0A670YKK8_PSETE</name>
<evidence type="ECO:0000313" key="3">
    <source>
        <dbReference type="Proteomes" id="UP000472273"/>
    </source>
</evidence>
<dbReference type="InterPro" id="IPR027850">
    <property type="entry name" value="DUF4504"/>
</dbReference>
<dbReference type="GeneTree" id="ENSGT00390000002240"/>
<dbReference type="Pfam" id="PF14953">
    <property type="entry name" value="DUF4504"/>
    <property type="match status" value="1"/>
</dbReference>
<dbReference type="OrthoDB" id="10056365at2759"/>
<organism evidence="2 3">
    <name type="scientific">Pseudonaja textilis</name>
    <name type="common">Eastern brown snake</name>
    <dbReference type="NCBI Taxonomy" id="8673"/>
    <lineage>
        <taxon>Eukaryota</taxon>
        <taxon>Metazoa</taxon>
        <taxon>Chordata</taxon>
        <taxon>Craniata</taxon>
        <taxon>Vertebrata</taxon>
        <taxon>Euteleostomi</taxon>
        <taxon>Lepidosauria</taxon>
        <taxon>Squamata</taxon>
        <taxon>Bifurcata</taxon>
        <taxon>Unidentata</taxon>
        <taxon>Episquamata</taxon>
        <taxon>Toxicofera</taxon>
        <taxon>Serpentes</taxon>
        <taxon>Colubroidea</taxon>
        <taxon>Elapidae</taxon>
        <taxon>Hydrophiinae</taxon>
        <taxon>Pseudonaja</taxon>
    </lineage>
</organism>
<dbReference type="AlphaFoldDB" id="A0A670YKK8"/>